<reference evidence="1 2" key="1">
    <citation type="submission" date="2023-06" db="EMBL/GenBank/DDBJ databases">
        <title>Rhodococcus indonesiensis sp. nov a new member of the Rhodococcus ruber lineage isolated from a sediment of neutral hot spring.</title>
        <authorList>
            <person name="Kusuma A.B."/>
            <person name="Fenylestari G."/>
            <person name="Ammar F."/>
            <person name="Nouioui I."/>
            <person name="Goodfellow M."/>
        </authorList>
    </citation>
    <scope>NUCLEOTIDE SEQUENCE [LARGE SCALE GENOMIC DNA]</scope>
    <source>
        <strain evidence="1 2">CSLK01-03</strain>
    </source>
</reference>
<proteinExistence type="predicted"/>
<evidence type="ECO:0000313" key="1">
    <source>
        <dbReference type="EMBL" id="MDM7489216.1"/>
    </source>
</evidence>
<gene>
    <name evidence="1" type="ORF">QT969_13060</name>
</gene>
<evidence type="ECO:0000313" key="2">
    <source>
        <dbReference type="Proteomes" id="UP001233164"/>
    </source>
</evidence>
<keyword evidence="2" id="KW-1185">Reference proteome</keyword>
<organism evidence="1 2">
    <name type="scientific">Rhodococcus indonesiensis</name>
    <dbReference type="NCBI Taxonomy" id="3055869"/>
    <lineage>
        <taxon>Bacteria</taxon>
        <taxon>Bacillati</taxon>
        <taxon>Actinomycetota</taxon>
        <taxon>Actinomycetes</taxon>
        <taxon>Mycobacteriales</taxon>
        <taxon>Nocardiaceae</taxon>
        <taxon>Rhodococcus</taxon>
    </lineage>
</organism>
<sequence length="56" mass="6516">MTGRFERIVAEHREAVACHLEVLRRVRDPLEPGTGTMRALEPSGEEQIYRPRSWLI</sequence>
<protein>
    <submittedName>
        <fullName evidence="1">Uncharacterized protein</fullName>
    </submittedName>
</protein>
<accession>A0ABT7RNI9</accession>
<comment type="caution">
    <text evidence="1">The sequence shown here is derived from an EMBL/GenBank/DDBJ whole genome shotgun (WGS) entry which is preliminary data.</text>
</comment>
<dbReference type="Proteomes" id="UP001233164">
    <property type="component" value="Unassembled WGS sequence"/>
</dbReference>
<name>A0ABT7RNI9_9NOCA</name>
<dbReference type="RefSeq" id="WP_289379289.1">
    <property type="nucleotide sequence ID" value="NZ_JAUBOF010000040.1"/>
</dbReference>
<dbReference type="EMBL" id="JAUBOF010000040">
    <property type="protein sequence ID" value="MDM7489216.1"/>
    <property type="molecule type" value="Genomic_DNA"/>
</dbReference>